<comment type="pathway">
    <text evidence="1">Amine and polyamine biosynthesis; ectoine biosynthesis; L-ectoine from L-aspartate 4-semialdehyde: step 3/3.</text>
</comment>
<protein>
    <recommendedName>
        <fullName evidence="4">L-ectoine synthase</fullName>
        <ecNumber evidence="3">4.2.1.108</ecNumber>
    </recommendedName>
    <alternativeName>
        <fullName evidence="6">N-acetyldiaminobutyrate dehydratase</fullName>
    </alternativeName>
</protein>
<comment type="catalytic activity">
    <reaction evidence="7">
        <text>(2S)-4-acetamido-2-aminobutanoate = L-ectoine + H2O</text>
        <dbReference type="Rhea" id="RHEA:17281"/>
        <dbReference type="ChEBI" id="CHEBI:15377"/>
        <dbReference type="ChEBI" id="CHEBI:58515"/>
        <dbReference type="ChEBI" id="CHEBI:58929"/>
        <dbReference type="EC" id="4.2.1.108"/>
    </reaction>
</comment>
<name>A0AAD5Q9T0_PYTIN</name>
<evidence type="ECO:0000256" key="7">
    <source>
        <dbReference type="ARBA" id="ARBA00048714"/>
    </source>
</evidence>
<comment type="caution">
    <text evidence="9">The sequence shown here is derived from an EMBL/GenBank/DDBJ whole genome shotgun (WGS) entry which is preliminary data.</text>
</comment>
<dbReference type="Proteomes" id="UP001209570">
    <property type="component" value="Unassembled WGS sequence"/>
</dbReference>
<dbReference type="AlphaFoldDB" id="A0AAD5Q9T0"/>
<evidence type="ECO:0000256" key="4">
    <source>
        <dbReference type="ARBA" id="ARBA00019707"/>
    </source>
</evidence>
<sequence>MLPRLPAALKAPLRVGSRALHASRTAPFLFRSLDDVARDGRVMHLENGAVESRRYLVRGDGCGFSMQHEIFRKAQGPATLEYRNHVCAVMVTKGSGRLHFFDSHGNTVARHEHTLAEGSFFALEAAERIEIEPESEELHVISVMNPPLVGSEQRHPESGVFPVIDHDGIEREEFDHSMIRRLCEPPSSLKGGSEPMRDDPLF</sequence>
<dbReference type="PANTHER" id="PTHR39289">
    <property type="match status" value="1"/>
</dbReference>
<dbReference type="GO" id="GO:0019491">
    <property type="term" value="P:ectoine biosynthetic process"/>
    <property type="evidence" value="ECO:0007669"/>
    <property type="project" value="InterPro"/>
</dbReference>
<dbReference type="InterPro" id="IPR010462">
    <property type="entry name" value="Ectoine_synth"/>
</dbReference>
<evidence type="ECO:0000256" key="5">
    <source>
        <dbReference type="ARBA" id="ARBA00023239"/>
    </source>
</evidence>
<feature type="region of interest" description="Disordered" evidence="8">
    <location>
        <begin position="183"/>
        <end position="202"/>
    </location>
</feature>
<dbReference type="GO" id="GO:0033990">
    <property type="term" value="F:ectoine synthase activity"/>
    <property type="evidence" value="ECO:0007669"/>
    <property type="project" value="UniProtKB-EC"/>
</dbReference>
<dbReference type="SUPFAM" id="SSF51182">
    <property type="entry name" value="RmlC-like cupins"/>
    <property type="match status" value="1"/>
</dbReference>
<dbReference type="InterPro" id="IPR011051">
    <property type="entry name" value="RmlC_Cupin_sf"/>
</dbReference>
<evidence type="ECO:0000313" key="10">
    <source>
        <dbReference type="Proteomes" id="UP001209570"/>
    </source>
</evidence>
<evidence type="ECO:0000256" key="2">
    <source>
        <dbReference type="ARBA" id="ARBA00009637"/>
    </source>
</evidence>
<dbReference type="EC" id="4.2.1.108" evidence="3"/>
<evidence type="ECO:0000313" key="9">
    <source>
        <dbReference type="EMBL" id="KAJ0399268.1"/>
    </source>
</evidence>
<evidence type="ECO:0000256" key="8">
    <source>
        <dbReference type="SAM" id="MobiDB-lite"/>
    </source>
</evidence>
<dbReference type="EMBL" id="JAKCXM010000188">
    <property type="protein sequence ID" value="KAJ0399268.1"/>
    <property type="molecule type" value="Genomic_DNA"/>
</dbReference>
<gene>
    <name evidence="9" type="ORF">P43SY_001852</name>
</gene>
<keyword evidence="5" id="KW-0456">Lyase</keyword>
<dbReference type="Pfam" id="PF06339">
    <property type="entry name" value="Ectoine_synth"/>
    <property type="match status" value="1"/>
</dbReference>
<keyword evidence="10" id="KW-1185">Reference proteome</keyword>
<evidence type="ECO:0000256" key="1">
    <source>
        <dbReference type="ARBA" id="ARBA00005181"/>
    </source>
</evidence>
<comment type="similarity">
    <text evidence="2">Belongs to the ectoine synthase family.</text>
</comment>
<accession>A0AAD5Q9T0</accession>
<evidence type="ECO:0000256" key="6">
    <source>
        <dbReference type="ARBA" id="ARBA00033271"/>
    </source>
</evidence>
<organism evidence="9 10">
    <name type="scientific">Pythium insidiosum</name>
    <name type="common">Pythiosis disease agent</name>
    <dbReference type="NCBI Taxonomy" id="114742"/>
    <lineage>
        <taxon>Eukaryota</taxon>
        <taxon>Sar</taxon>
        <taxon>Stramenopiles</taxon>
        <taxon>Oomycota</taxon>
        <taxon>Peronosporomycetes</taxon>
        <taxon>Pythiales</taxon>
        <taxon>Pythiaceae</taxon>
        <taxon>Pythium</taxon>
    </lineage>
</organism>
<proteinExistence type="inferred from homology"/>
<dbReference type="InterPro" id="IPR014710">
    <property type="entry name" value="RmlC-like_jellyroll"/>
</dbReference>
<dbReference type="PANTHER" id="PTHR39289:SF1">
    <property type="entry name" value="L-ECTOINE SYNTHASE"/>
    <property type="match status" value="1"/>
</dbReference>
<reference evidence="9" key="1">
    <citation type="submission" date="2021-12" db="EMBL/GenBank/DDBJ databases">
        <title>Prjna785345.</title>
        <authorList>
            <person name="Rujirawat T."/>
            <person name="Krajaejun T."/>
        </authorList>
    </citation>
    <scope>NUCLEOTIDE SEQUENCE</scope>
    <source>
        <strain evidence="9">Pi057C3</strain>
    </source>
</reference>
<dbReference type="Gene3D" id="2.60.120.10">
    <property type="entry name" value="Jelly Rolls"/>
    <property type="match status" value="1"/>
</dbReference>
<evidence type="ECO:0000256" key="3">
    <source>
        <dbReference type="ARBA" id="ARBA00013192"/>
    </source>
</evidence>